<evidence type="ECO:0000259" key="2">
    <source>
        <dbReference type="PROSITE" id="PS51767"/>
    </source>
</evidence>
<dbReference type="Proteomes" id="UP001341840">
    <property type="component" value="Unassembled WGS sequence"/>
</dbReference>
<keyword evidence="4" id="KW-1185">Reference proteome</keyword>
<dbReference type="PROSITE" id="PS51767">
    <property type="entry name" value="PEPTIDASE_A1"/>
    <property type="match status" value="1"/>
</dbReference>
<evidence type="ECO:0000313" key="4">
    <source>
        <dbReference type="Proteomes" id="UP001341840"/>
    </source>
</evidence>
<dbReference type="InterPro" id="IPR021109">
    <property type="entry name" value="Peptidase_aspartic_dom_sf"/>
</dbReference>
<evidence type="ECO:0000256" key="1">
    <source>
        <dbReference type="ARBA" id="ARBA00007447"/>
    </source>
</evidence>
<accession>A0ABU6SUV9</accession>
<dbReference type="EMBL" id="JASCZI010061805">
    <property type="protein sequence ID" value="MED6139548.1"/>
    <property type="molecule type" value="Genomic_DNA"/>
</dbReference>
<dbReference type="Pfam" id="PF14543">
    <property type="entry name" value="TAXi_N"/>
    <property type="match status" value="1"/>
</dbReference>
<dbReference type="SUPFAM" id="SSF50630">
    <property type="entry name" value="Acid proteases"/>
    <property type="match status" value="1"/>
</dbReference>
<dbReference type="Gene3D" id="2.40.70.10">
    <property type="entry name" value="Acid Proteases"/>
    <property type="match status" value="1"/>
</dbReference>
<protein>
    <recommendedName>
        <fullName evidence="2">Peptidase A1 domain-containing protein</fullName>
    </recommendedName>
</protein>
<dbReference type="InterPro" id="IPR032861">
    <property type="entry name" value="TAXi_N"/>
</dbReference>
<feature type="domain" description="Peptidase A1" evidence="2">
    <location>
        <begin position="17"/>
        <end position="133"/>
    </location>
</feature>
<proteinExistence type="inferred from homology"/>
<comment type="similarity">
    <text evidence="1">Belongs to the peptidase A1 family.</text>
</comment>
<reference evidence="3 4" key="1">
    <citation type="journal article" date="2023" name="Plants (Basel)">
        <title>Bridging the Gap: Combining Genomics and Transcriptomics Approaches to Understand Stylosanthes scabra, an Orphan Legume from the Brazilian Caatinga.</title>
        <authorList>
            <person name="Ferreira-Neto J.R.C."/>
            <person name="da Silva M.D."/>
            <person name="Binneck E."/>
            <person name="de Melo N.F."/>
            <person name="da Silva R.H."/>
            <person name="de Melo A.L.T.M."/>
            <person name="Pandolfi V."/>
            <person name="Bustamante F.O."/>
            <person name="Brasileiro-Vidal A.C."/>
            <person name="Benko-Iseppon A.M."/>
        </authorList>
    </citation>
    <scope>NUCLEOTIDE SEQUENCE [LARGE SCALE GENOMIC DNA]</scope>
    <source>
        <tissue evidence="3">Leaves</tissue>
    </source>
</reference>
<dbReference type="InterPro" id="IPR033121">
    <property type="entry name" value="PEPTIDASE_A1"/>
</dbReference>
<feature type="non-terminal residue" evidence="3">
    <location>
        <position position="1"/>
    </location>
</feature>
<gene>
    <name evidence="3" type="ORF">PIB30_084837</name>
</gene>
<evidence type="ECO:0000313" key="3">
    <source>
        <dbReference type="EMBL" id="MED6139548.1"/>
    </source>
</evidence>
<comment type="caution">
    <text evidence="3">The sequence shown here is derived from an EMBL/GenBank/DDBJ whole genome shotgun (WGS) entry which is preliminary data.</text>
</comment>
<sequence>FETLKICEYAPTGSSQYFANLPIETPPQSLLLVADPGSDLVWVKCFACNNCQVKLKHLSTHTRTCKAATTPRSTPVVRTHTPTWTGPPQAASPYLFFVPPRLPLCRPVSASSPHLSSTPLPLPPAPLSTTITI</sequence>
<organism evidence="3 4">
    <name type="scientific">Stylosanthes scabra</name>
    <dbReference type="NCBI Taxonomy" id="79078"/>
    <lineage>
        <taxon>Eukaryota</taxon>
        <taxon>Viridiplantae</taxon>
        <taxon>Streptophyta</taxon>
        <taxon>Embryophyta</taxon>
        <taxon>Tracheophyta</taxon>
        <taxon>Spermatophyta</taxon>
        <taxon>Magnoliopsida</taxon>
        <taxon>eudicotyledons</taxon>
        <taxon>Gunneridae</taxon>
        <taxon>Pentapetalae</taxon>
        <taxon>rosids</taxon>
        <taxon>fabids</taxon>
        <taxon>Fabales</taxon>
        <taxon>Fabaceae</taxon>
        <taxon>Papilionoideae</taxon>
        <taxon>50 kb inversion clade</taxon>
        <taxon>dalbergioids sensu lato</taxon>
        <taxon>Dalbergieae</taxon>
        <taxon>Pterocarpus clade</taxon>
        <taxon>Stylosanthes</taxon>
    </lineage>
</organism>
<name>A0ABU6SUV9_9FABA</name>